<feature type="transmembrane region" description="Helical" evidence="2">
    <location>
        <begin position="489"/>
        <end position="507"/>
    </location>
</feature>
<dbReference type="GeneID" id="89989420"/>
<dbReference type="PANTHER" id="PTHR40467:SF1">
    <property type="match status" value="1"/>
</dbReference>
<feature type="transmembrane region" description="Helical" evidence="2">
    <location>
        <begin position="406"/>
        <end position="423"/>
    </location>
</feature>
<reference evidence="3 4" key="1">
    <citation type="submission" date="2024-01" db="EMBL/GenBank/DDBJ databases">
        <title>Comparative genomics of Cryptococcus and Kwoniella reveals pathogenesis evolution and contrasting modes of karyotype evolution via chromosome fusion or intercentromeric recombination.</title>
        <authorList>
            <person name="Coelho M.A."/>
            <person name="David-Palma M."/>
            <person name="Shea T."/>
            <person name="Bowers K."/>
            <person name="McGinley-Smith S."/>
            <person name="Mohammad A.W."/>
            <person name="Gnirke A."/>
            <person name="Yurkov A.M."/>
            <person name="Nowrousian M."/>
            <person name="Sun S."/>
            <person name="Cuomo C.A."/>
            <person name="Heitman J."/>
        </authorList>
    </citation>
    <scope>NUCLEOTIDE SEQUENCE [LARGE SCALE GENOMIC DNA]</scope>
    <source>
        <strain evidence="3 4">7685027</strain>
    </source>
</reference>
<proteinExistence type="predicted"/>
<dbReference type="Proteomes" id="UP001432216">
    <property type="component" value="Chromosome 4"/>
</dbReference>
<gene>
    <name evidence="3" type="ORF">IAS62_002647</name>
</gene>
<feature type="transmembrane region" description="Helical" evidence="2">
    <location>
        <begin position="239"/>
        <end position="259"/>
    </location>
</feature>
<feature type="transmembrane region" description="Helical" evidence="2">
    <location>
        <begin position="527"/>
        <end position="550"/>
    </location>
</feature>
<feature type="transmembrane region" description="Helical" evidence="2">
    <location>
        <begin position="142"/>
        <end position="162"/>
    </location>
</feature>
<evidence type="ECO:0000256" key="1">
    <source>
        <dbReference type="SAM" id="MobiDB-lite"/>
    </source>
</evidence>
<name>A0ABZ2ASA1_9TREE</name>
<feature type="transmembrane region" description="Helical" evidence="2">
    <location>
        <begin position="341"/>
        <end position="366"/>
    </location>
</feature>
<accession>A0ABZ2ASA1</accession>
<dbReference type="PANTHER" id="PTHR40467">
    <property type="match status" value="1"/>
</dbReference>
<sequence length="601" mass="68914">MFTPLSKGSERAQDDLWDTSSPRKTRIIRHSSPTVLPPISRSTSGSTSGSISGSISGSRTTIASAHDPCPGPGPGPCPAFSRRARNRVKAHTNHTLSSASDSLGTAAVTEMDGEKETLLSLFFQPRRESVQRWMDSFWKRHAVLVVVPCLIVWIWLAIPFPVTDLYKGKDQSRVSFWINPWNGGNGNQGDGRTSLPLDMNFYFFLFWYFGMYLAVALFFITNLFSLYRLNWWPSRLGGKLSYTLSWSLTLLIGLLAHHLDLFHLRKRWEERDPGGDDDVEWERKTFWVVLSFVAMLMPAVACFSKLKRDKRHTYRHPLPAVHQTFFGQAFSRRFPASWVRFLWFMTSLAIASFSLIVGQAYASLFLTTLPHTSLDAGTWVWSWVITVQLLAQVSFFILGAKVRSRALLFIYRLFFQLVYHVFYRNLFARLRSPTQFATVQLLSSISTILIFPIQMSRPWHRLLKIVIGYPNPWEEHVENVARGFYCRGLAQNVTMVGFLGWISILHFGPNSQLYPFFRFHPTPEDPYTFPMTFIASCVIWSSELISSFIARQIMSYAFRVNVSQIGINEMKDYPELVPACGWASVHVSMNILLFLIKLNFR</sequence>
<feature type="region of interest" description="Disordered" evidence="1">
    <location>
        <begin position="1"/>
        <end position="81"/>
    </location>
</feature>
<feature type="transmembrane region" description="Helical" evidence="2">
    <location>
        <begin position="286"/>
        <end position="306"/>
    </location>
</feature>
<dbReference type="InterPro" id="IPR039966">
    <property type="entry name" value="C553.12c"/>
</dbReference>
<dbReference type="RefSeq" id="XP_064720578.1">
    <property type="nucleotide sequence ID" value="XM_064864506.1"/>
</dbReference>
<keyword evidence="4" id="KW-1185">Reference proteome</keyword>
<evidence type="ECO:0000256" key="2">
    <source>
        <dbReference type="SAM" id="Phobius"/>
    </source>
</evidence>
<organism evidence="3 4">
    <name type="scientific">Cryptococcus decagattii</name>
    <dbReference type="NCBI Taxonomy" id="1859122"/>
    <lineage>
        <taxon>Eukaryota</taxon>
        <taxon>Fungi</taxon>
        <taxon>Dikarya</taxon>
        <taxon>Basidiomycota</taxon>
        <taxon>Agaricomycotina</taxon>
        <taxon>Tremellomycetes</taxon>
        <taxon>Tremellales</taxon>
        <taxon>Cryptococcaceae</taxon>
        <taxon>Cryptococcus</taxon>
        <taxon>Cryptococcus gattii species complex</taxon>
    </lineage>
</organism>
<feature type="compositionally biased region" description="Low complexity" evidence="1">
    <location>
        <begin position="39"/>
        <end position="65"/>
    </location>
</feature>
<evidence type="ECO:0000313" key="3">
    <source>
        <dbReference type="EMBL" id="WVO21339.1"/>
    </source>
</evidence>
<feature type="transmembrane region" description="Helical" evidence="2">
    <location>
        <begin position="201"/>
        <end position="227"/>
    </location>
</feature>
<keyword evidence="2" id="KW-1133">Transmembrane helix</keyword>
<evidence type="ECO:0000313" key="4">
    <source>
        <dbReference type="Proteomes" id="UP001432216"/>
    </source>
</evidence>
<keyword evidence="2" id="KW-0472">Membrane</keyword>
<protein>
    <submittedName>
        <fullName evidence="3">Uncharacterized protein</fullName>
    </submittedName>
</protein>
<dbReference type="EMBL" id="CP143809">
    <property type="protein sequence ID" value="WVO21339.1"/>
    <property type="molecule type" value="Genomic_DNA"/>
</dbReference>
<feature type="transmembrane region" description="Helical" evidence="2">
    <location>
        <begin position="435"/>
        <end position="453"/>
    </location>
</feature>
<feature type="transmembrane region" description="Helical" evidence="2">
    <location>
        <begin position="378"/>
        <end position="399"/>
    </location>
</feature>
<keyword evidence="2" id="KW-0812">Transmembrane</keyword>